<keyword evidence="1" id="KW-0812">Transmembrane</keyword>
<keyword evidence="1" id="KW-0472">Membrane</keyword>
<evidence type="ECO:0000256" key="1">
    <source>
        <dbReference type="SAM" id="Phobius"/>
    </source>
</evidence>
<evidence type="ECO:0000313" key="2">
    <source>
        <dbReference type="EMBL" id="SFJ65810.1"/>
    </source>
</evidence>
<dbReference type="RefSeq" id="WP_177193058.1">
    <property type="nucleotide sequence ID" value="NZ_FORX01000005.1"/>
</dbReference>
<sequence length="57" mass="6346">MQFDRLQRFRRSAGQPWGFRSVFLLGAGLGKDAFIATTLSAFLGVHYSRKVLTTGVI</sequence>
<gene>
    <name evidence="2" type="ORF">SAMN04488082_10583</name>
</gene>
<proteinExistence type="predicted"/>
<keyword evidence="3" id="KW-1185">Reference proteome</keyword>
<organism evidence="2 3">
    <name type="scientific">Desulfomicrobium apsheronum</name>
    <dbReference type="NCBI Taxonomy" id="52560"/>
    <lineage>
        <taxon>Bacteria</taxon>
        <taxon>Pseudomonadati</taxon>
        <taxon>Thermodesulfobacteriota</taxon>
        <taxon>Desulfovibrionia</taxon>
        <taxon>Desulfovibrionales</taxon>
        <taxon>Desulfomicrobiaceae</taxon>
        <taxon>Desulfomicrobium</taxon>
    </lineage>
</organism>
<feature type="transmembrane region" description="Helical" evidence="1">
    <location>
        <begin position="21"/>
        <end position="43"/>
    </location>
</feature>
<dbReference type="EMBL" id="FORX01000005">
    <property type="protein sequence ID" value="SFJ65810.1"/>
    <property type="molecule type" value="Genomic_DNA"/>
</dbReference>
<protein>
    <submittedName>
        <fullName evidence="2">Uncharacterized protein</fullName>
    </submittedName>
</protein>
<accession>A0A1I3T5A7</accession>
<name>A0A1I3T5A7_9BACT</name>
<reference evidence="3" key="1">
    <citation type="submission" date="2016-10" db="EMBL/GenBank/DDBJ databases">
        <authorList>
            <person name="Varghese N."/>
            <person name="Submissions S."/>
        </authorList>
    </citation>
    <scope>NUCLEOTIDE SEQUENCE [LARGE SCALE GENOMIC DNA]</scope>
    <source>
        <strain evidence="3">DSM 5918</strain>
    </source>
</reference>
<keyword evidence="1" id="KW-1133">Transmembrane helix</keyword>
<evidence type="ECO:0000313" key="3">
    <source>
        <dbReference type="Proteomes" id="UP000198635"/>
    </source>
</evidence>
<dbReference type="Proteomes" id="UP000198635">
    <property type="component" value="Unassembled WGS sequence"/>
</dbReference>
<dbReference type="AlphaFoldDB" id="A0A1I3T5A7"/>